<feature type="domain" description="Protein kinase" evidence="22">
    <location>
        <begin position="533"/>
        <end position="835"/>
    </location>
</feature>
<evidence type="ECO:0000256" key="4">
    <source>
        <dbReference type="ARBA" id="ARBA00022679"/>
    </source>
</evidence>
<evidence type="ECO:0000256" key="19">
    <source>
        <dbReference type="SAM" id="MobiDB-lite"/>
    </source>
</evidence>
<evidence type="ECO:0000256" key="15">
    <source>
        <dbReference type="ARBA" id="ARBA00047899"/>
    </source>
</evidence>
<dbReference type="PIRSF" id="PIRSF000641">
    <property type="entry name" value="SRK"/>
    <property type="match status" value="1"/>
</dbReference>
<dbReference type="InterPro" id="IPR001480">
    <property type="entry name" value="Bulb-type_lectin_dom"/>
</dbReference>
<feature type="region of interest" description="Disordered" evidence="19">
    <location>
        <begin position="731"/>
        <end position="758"/>
    </location>
</feature>
<reference evidence="25" key="1">
    <citation type="submission" date="2019-10" db="EMBL/GenBank/DDBJ databases">
        <authorList>
            <person name="Zhang R."/>
            <person name="Pan Y."/>
            <person name="Wang J."/>
            <person name="Ma R."/>
            <person name="Yu S."/>
        </authorList>
    </citation>
    <scope>NUCLEOTIDE SEQUENCE</scope>
    <source>
        <strain evidence="25">LA-IB0</strain>
        <tissue evidence="25">Leaf</tissue>
    </source>
</reference>
<evidence type="ECO:0000256" key="14">
    <source>
        <dbReference type="ARBA" id="ARBA00023180"/>
    </source>
</evidence>
<dbReference type="PROSITE" id="PS50011">
    <property type="entry name" value="PROTEIN_KINASE_DOM"/>
    <property type="match status" value="1"/>
</dbReference>
<dbReference type="Pfam" id="PF00069">
    <property type="entry name" value="Pkinase"/>
    <property type="match status" value="1"/>
</dbReference>
<evidence type="ECO:0000256" key="1">
    <source>
        <dbReference type="ARBA" id="ARBA00004167"/>
    </source>
</evidence>
<feature type="chain" id="PRO_5043865722" description="Receptor-like serine/threonine-protein kinase" evidence="21">
    <location>
        <begin position="29"/>
        <end position="892"/>
    </location>
</feature>
<dbReference type="PROSITE" id="PS00107">
    <property type="entry name" value="PROTEIN_KINASE_ATP"/>
    <property type="match status" value="1"/>
</dbReference>
<feature type="signal peptide" evidence="21">
    <location>
        <begin position="1"/>
        <end position="28"/>
    </location>
</feature>
<dbReference type="PROSITE" id="PS50927">
    <property type="entry name" value="BULB_LECTIN"/>
    <property type="match status" value="1"/>
</dbReference>
<evidence type="ECO:0000259" key="22">
    <source>
        <dbReference type="PROSITE" id="PS50011"/>
    </source>
</evidence>
<evidence type="ECO:0000313" key="26">
    <source>
        <dbReference type="Proteomes" id="UP000826271"/>
    </source>
</evidence>
<evidence type="ECO:0000256" key="2">
    <source>
        <dbReference type="ARBA" id="ARBA00022527"/>
    </source>
</evidence>
<evidence type="ECO:0000256" key="18">
    <source>
        <dbReference type="PROSITE-ProRule" id="PRU10141"/>
    </source>
</evidence>
<dbReference type="CDD" id="cd00028">
    <property type="entry name" value="B_lectin"/>
    <property type="match status" value="1"/>
</dbReference>
<feature type="domain" description="Apple" evidence="24">
    <location>
        <begin position="346"/>
        <end position="438"/>
    </location>
</feature>
<evidence type="ECO:0000256" key="11">
    <source>
        <dbReference type="ARBA" id="ARBA00023136"/>
    </source>
</evidence>
<dbReference type="Gene3D" id="2.90.10.10">
    <property type="entry name" value="Bulb-type lectin domain"/>
    <property type="match status" value="1"/>
</dbReference>
<dbReference type="EC" id="2.7.11.1" evidence="17"/>
<dbReference type="InterPro" id="IPR017441">
    <property type="entry name" value="Protein_kinase_ATP_BS"/>
</dbReference>
<keyword evidence="5 20" id="KW-0812">Transmembrane</keyword>
<proteinExistence type="inferred from homology"/>
<feature type="binding site" evidence="18">
    <location>
        <position position="562"/>
    </location>
    <ligand>
        <name>ATP</name>
        <dbReference type="ChEBI" id="CHEBI:30616"/>
    </ligand>
</feature>
<gene>
    <name evidence="25" type="ORF">BUALT_Bualt04G0062700</name>
</gene>
<evidence type="ECO:0000259" key="24">
    <source>
        <dbReference type="PROSITE" id="PS50948"/>
    </source>
</evidence>
<feature type="compositionally biased region" description="Low complexity" evidence="19">
    <location>
        <begin position="731"/>
        <end position="743"/>
    </location>
</feature>
<dbReference type="GO" id="GO:0005524">
    <property type="term" value="F:ATP binding"/>
    <property type="evidence" value="ECO:0007669"/>
    <property type="project" value="UniProtKB-UniRule"/>
</dbReference>
<dbReference type="GO" id="GO:0016020">
    <property type="term" value="C:membrane"/>
    <property type="evidence" value="ECO:0007669"/>
    <property type="project" value="UniProtKB-SubCell"/>
</dbReference>
<dbReference type="SUPFAM" id="SSF56112">
    <property type="entry name" value="Protein kinase-like (PK-like)"/>
    <property type="match status" value="1"/>
</dbReference>
<dbReference type="Pfam" id="PF01453">
    <property type="entry name" value="B_lectin"/>
    <property type="match status" value="1"/>
</dbReference>
<dbReference type="PANTHER" id="PTHR47976:SF60">
    <property type="entry name" value="RECEPTOR-LIKE SERINE_THREONINE-PROTEIN KINASE"/>
    <property type="match status" value="1"/>
</dbReference>
<keyword evidence="13" id="KW-0675">Receptor</keyword>
<keyword evidence="10 20" id="KW-1133">Transmembrane helix</keyword>
<dbReference type="AlphaFoldDB" id="A0AAV6XXC6"/>
<name>A0AAV6XXC6_9LAMI</name>
<keyword evidence="3" id="KW-0245">EGF-like domain</keyword>
<dbReference type="InterPro" id="IPR011009">
    <property type="entry name" value="Kinase-like_dom_sf"/>
</dbReference>
<keyword evidence="14" id="KW-0325">Glycoprotein</keyword>
<keyword evidence="6 21" id="KW-0732">Signal</keyword>
<dbReference type="SMART" id="SM00220">
    <property type="entry name" value="S_TKc"/>
    <property type="match status" value="1"/>
</dbReference>
<feature type="transmembrane region" description="Helical" evidence="20">
    <location>
        <begin position="456"/>
        <end position="481"/>
    </location>
</feature>
<evidence type="ECO:0000256" key="17">
    <source>
        <dbReference type="PIRNR" id="PIRNR000641"/>
    </source>
</evidence>
<comment type="similarity">
    <text evidence="17">Belongs to the protein kinase superfamily. Ser/Thr protein kinase family.</text>
</comment>
<dbReference type="InterPro" id="IPR051343">
    <property type="entry name" value="G-type_lectin_kinases/EP1-like"/>
</dbReference>
<dbReference type="InterPro" id="IPR024171">
    <property type="entry name" value="SRK-like_kinase"/>
</dbReference>
<evidence type="ECO:0000256" key="12">
    <source>
        <dbReference type="ARBA" id="ARBA00023157"/>
    </source>
</evidence>
<feature type="domain" description="Bulb-type lectin" evidence="23">
    <location>
        <begin position="39"/>
        <end position="157"/>
    </location>
</feature>
<dbReference type="Gene3D" id="1.10.510.10">
    <property type="entry name" value="Transferase(Phosphotransferase) domain 1"/>
    <property type="match status" value="1"/>
</dbReference>
<keyword evidence="2 17" id="KW-0723">Serine/threonine-protein kinase</keyword>
<dbReference type="PANTHER" id="PTHR47976">
    <property type="entry name" value="G-TYPE LECTIN S-RECEPTOR-LIKE SERINE/THREONINE-PROTEIN KINASE SD2-5"/>
    <property type="match status" value="1"/>
</dbReference>
<evidence type="ECO:0000256" key="16">
    <source>
        <dbReference type="ARBA" id="ARBA00048679"/>
    </source>
</evidence>
<organism evidence="25 26">
    <name type="scientific">Buddleja alternifolia</name>
    <dbReference type="NCBI Taxonomy" id="168488"/>
    <lineage>
        <taxon>Eukaryota</taxon>
        <taxon>Viridiplantae</taxon>
        <taxon>Streptophyta</taxon>
        <taxon>Embryophyta</taxon>
        <taxon>Tracheophyta</taxon>
        <taxon>Spermatophyta</taxon>
        <taxon>Magnoliopsida</taxon>
        <taxon>eudicotyledons</taxon>
        <taxon>Gunneridae</taxon>
        <taxon>Pentapetalae</taxon>
        <taxon>asterids</taxon>
        <taxon>lamiids</taxon>
        <taxon>Lamiales</taxon>
        <taxon>Scrophulariaceae</taxon>
        <taxon>Buddlejeae</taxon>
        <taxon>Buddleja</taxon>
    </lineage>
</organism>
<keyword evidence="7 17" id="KW-0547">Nucleotide-binding</keyword>
<keyword evidence="9 17" id="KW-0067">ATP-binding</keyword>
<evidence type="ECO:0000256" key="8">
    <source>
        <dbReference type="ARBA" id="ARBA00022777"/>
    </source>
</evidence>
<comment type="catalytic activity">
    <reaction evidence="15 17">
        <text>L-threonyl-[protein] + ATP = O-phospho-L-threonyl-[protein] + ADP + H(+)</text>
        <dbReference type="Rhea" id="RHEA:46608"/>
        <dbReference type="Rhea" id="RHEA-COMP:11060"/>
        <dbReference type="Rhea" id="RHEA-COMP:11605"/>
        <dbReference type="ChEBI" id="CHEBI:15378"/>
        <dbReference type="ChEBI" id="CHEBI:30013"/>
        <dbReference type="ChEBI" id="CHEBI:30616"/>
        <dbReference type="ChEBI" id="CHEBI:61977"/>
        <dbReference type="ChEBI" id="CHEBI:456216"/>
        <dbReference type="EC" id="2.7.11.1"/>
    </reaction>
</comment>
<evidence type="ECO:0000313" key="25">
    <source>
        <dbReference type="EMBL" id="KAG8383905.1"/>
    </source>
</evidence>
<evidence type="ECO:0000256" key="5">
    <source>
        <dbReference type="ARBA" id="ARBA00022692"/>
    </source>
</evidence>
<dbReference type="GO" id="GO:0004674">
    <property type="term" value="F:protein serine/threonine kinase activity"/>
    <property type="evidence" value="ECO:0007669"/>
    <property type="project" value="UniProtKB-KW"/>
</dbReference>
<sequence length="892" mass="99054">MGSSSSYPPPLLLFLFFSCVLLPSPTLSGPISVPSITPNFTASYLQFIDNSGAFLASQNNSFQARITNSKPESRSFYFLIIHVSSNTIVWSANRNQPISESSQVRFTTDGLAIYNDSGHPIWSTPRNLSSISSMHLMETGNLVLLDALNDTVWESFDFPSDVLVAGQKLQVGKSLVSSLNDDDLSEGSYRLMVVNTDAMLQWNEMNYWKLSMDPKAFREKNFPVEYLVMNFTGVYLMGQNGQQIVIKVVLHDSNDVSGNSSNFLKILKLDHNGLFSIIKINLMDQSSEKEFRGPADSCQIPFICQKLGVCTNGGSCQCASAFHIDSKMNNGDCSPTDSSLALPSPCNVSSSSSSSSDATSIKYLNLRNDLDYFSNDFMEPVMVRDLSSCQNLCSRNCSCLGVFYSQNSGSCYMIRNYLGSLVIKSSSTRNANRFGYVKTIVVGNKNGDSYNKKSDFPILAVVLLPSSGILVIALVATLICLRRRRRRRMWKKYANHKLGRGNSSSSTDDDIEFVSIPGLPVRFDYQELAVATEGFRTQIGSGGFGTVYKGALKDKTDVAVKKITCLGAQGKREFLTEIAVIGKIHHINLVRLKGFCAYKGQRFLVYEFMNRGSLDRTLFRGDPILEWKERYEIAVGTAKGLAYLHSGCEHKIIHCDVKPENILLHDKSPVKISDFGLSKLLSPEESGLFTTMRGTRGYLAPEWLTSSAISDKTDVYSYGMVLLEIIRGRKNSSPQAQSNNNSSGTDSNRGNATSSSGESTNRLVYFPLFALEMHEEKRYVELVDPRLMGRVRSEDVEKLVRVALCCVQEEPNLRPSMSNVVGMLEGGVPLGEPRIESLNFLRFYGRRFTEASTLEENSEPNELVLYRQPTTNNSSSYNSFSYMSSQQVSGPR</sequence>
<dbReference type="EMBL" id="WHWC01000004">
    <property type="protein sequence ID" value="KAG8383905.1"/>
    <property type="molecule type" value="Genomic_DNA"/>
</dbReference>
<feature type="compositionally biased region" description="Polar residues" evidence="19">
    <location>
        <begin position="744"/>
        <end position="758"/>
    </location>
</feature>
<dbReference type="InterPro" id="IPR036426">
    <property type="entry name" value="Bulb-type_lectin_dom_sf"/>
</dbReference>
<keyword evidence="4 17" id="KW-0808">Transferase</keyword>
<dbReference type="FunFam" id="3.30.200.20:FF:000178">
    <property type="entry name" value="serine/threonine-protein kinase PBS1-like"/>
    <property type="match status" value="1"/>
</dbReference>
<dbReference type="PROSITE" id="PS00108">
    <property type="entry name" value="PROTEIN_KINASE_ST"/>
    <property type="match status" value="1"/>
</dbReference>
<evidence type="ECO:0000256" key="20">
    <source>
        <dbReference type="SAM" id="Phobius"/>
    </source>
</evidence>
<evidence type="ECO:0000256" key="10">
    <source>
        <dbReference type="ARBA" id="ARBA00022989"/>
    </source>
</evidence>
<keyword evidence="11 20" id="KW-0472">Membrane</keyword>
<dbReference type="PROSITE" id="PS50948">
    <property type="entry name" value="PAN"/>
    <property type="match status" value="1"/>
</dbReference>
<keyword evidence="8 17" id="KW-0418">Kinase</keyword>
<evidence type="ECO:0000256" key="21">
    <source>
        <dbReference type="SAM" id="SignalP"/>
    </source>
</evidence>
<evidence type="ECO:0000256" key="3">
    <source>
        <dbReference type="ARBA" id="ARBA00022536"/>
    </source>
</evidence>
<dbReference type="SUPFAM" id="SSF51110">
    <property type="entry name" value="alpha-D-mannose-specific plant lectins"/>
    <property type="match status" value="1"/>
</dbReference>
<dbReference type="SMART" id="SM00108">
    <property type="entry name" value="B_lectin"/>
    <property type="match status" value="1"/>
</dbReference>
<dbReference type="CDD" id="cd14066">
    <property type="entry name" value="STKc_IRAK"/>
    <property type="match status" value="1"/>
</dbReference>
<evidence type="ECO:0000256" key="9">
    <source>
        <dbReference type="ARBA" id="ARBA00022840"/>
    </source>
</evidence>
<dbReference type="Proteomes" id="UP000826271">
    <property type="component" value="Unassembled WGS sequence"/>
</dbReference>
<evidence type="ECO:0000256" key="6">
    <source>
        <dbReference type="ARBA" id="ARBA00022729"/>
    </source>
</evidence>
<evidence type="ECO:0000256" key="13">
    <source>
        <dbReference type="ARBA" id="ARBA00023170"/>
    </source>
</evidence>
<dbReference type="InterPro" id="IPR008271">
    <property type="entry name" value="Ser/Thr_kinase_AS"/>
</dbReference>
<dbReference type="FunFam" id="1.10.510.10:FF:000589">
    <property type="entry name" value="Serine/threonine-protein kinase"/>
    <property type="match status" value="1"/>
</dbReference>
<dbReference type="InterPro" id="IPR003609">
    <property type="entry name" value="Pan_app"/>
</dbReference>
<comment type="catalytic activity">
    <reaction evidence="16 17">
        <text>L-seryl-[protein] + ATP = O-phospho-L-seryl-[protein] + ADP + H(+)</text>
        <dbReference type="Rhea" id="RHEA:17989"/>
        <dbReference type="Rhea" id="RHEA-COMP:9863"/>
        <dbReference type="Rhea" id="RHEA-COMP:11604"/>
        <dbReference type="ChEBI" id="CHEBI:15378"/>
        <dbReference type="ChEBI" id="CHEBI:29999"/>
        <dbReference type="ChEBI" id="CHEBI:30616"/>
        <dbReference type="ChEBI" id="CHEBI:83421"/>
        <dbReference type="ChEBI" id="CHEBI:456216"/>
        <dbReference type="EC" id="2.7.11.1"/>
    </reaction>
</comment>
<evidence type="ECO:0000259" key="23">
    <source>
        <dbReference type="PROSITE" id="PS50927"/>
    </source>
</evidence>
<protein>
    <recommendedName>
        <fullName evidence="17">Receptor-like serine/threonine-protein kinase</fullName>
        <ecNumber evidence="17">2.7.11.1</ecNumber>
    </recommendedName>
</protein>
<keyword evidence="26" id="KW-1185">Reference proteome</keyword>
<accession>A0AAV6XXC6</accession>
<evidence type="ECO:0000256" key="7">
    <source>
        <dbReference type="ARBA" id="ARBA00022741"/>
    </source>
</evidence>
<dbReference type="InterPro" id="IPR000719">
    <property type="entry name" value="Prot_kinase_dom"/>
</dbReference>
<comment type="subcellular location">
    <subcellularLocation>
        <location evidence="1">Membrane</location>
        <topology evidence="1">Single-pass membrane protein</topology>
    </subcellularLocation>
</comment>
<dbReference type="Gene3D" id="3.30.200.20">
    <property type="entry name" value="Phosphorylase Kinase, domain 1"/>
    <property type="match status" value="1"/>
</dbReference>
<comment type="caution">
    <text evidence="25">The sequence shown here is derived from an EMBL/GenBank/DDBJ whole genome shotgun (WGS) entry which is preliminary data.</text>
</comment>
<keyword evidence="12" id="KW-1015">Disulfide bond</keyword>